<evidence type="ECO:0000313" key="2">
    <source>
        <dbReference type="EMBL" id="QDU78985.1"/>
    </source>
</evidence>
<sequence>MTFERRVRHYSPGPNDYVGEISTQAISGCWFELHRRGGCGVGELVLKNDFADRYQIEIGDWISFEPESGTRWYLGRVEERESRSPAGVLCRLTGMAVELGEIFPGGFSRTVAYNVPPHRFAQTDLFPGDPDYSEETVDVVSQTADLVWLLIQRYAAGVTHIEFDAEKFSPLVVDSPVMSVKFRGEESLRSIFKELAMRNRDAAWGVNAKGAFYFRPSGTTVQTTLREGDNLLSLREVRNLDQVYNRLLLTGDYIYDGELNSEVPAAGFYRWRGTYVQPFSRGQYGDRRIRMWIPWIRSQTDAHQFVREFFRVYARPTSRYEIEVAGMENLIFPWAGAVRLEDRDGNELVTAAVETVRVQFDAVPRYELSVGPEAPQELWPEPEHDERWELNGLGGGGVVTFSSEGSSDGGSLSSGDNSDESSEEDSSEEVSSSEVSSSDAMSSSLSSGSDLTGSSSGLWSSSGSDGISSGETEETELSSSDSAEESDSDTDSTGESSGSGDSSGLSSGEASSTTSNSSGESFSSDWSGWSSGSGGVSSGSDLCAEAILDNFVDTNGTALSSHQPDIAPSGVVWADSNSGFKIFSGCAQFKTIGSGSGIAYLGNGETNVVVSASVQAGTLLFRGDIEWLGSVGLVLRVASINTYYAALVSASSLRLVKVTGGTASILDTQAVSLAPGATFTISAECNGSTITATTEGVTVSTTGVTLTSAAFGLYANNDDDAETPHEFESFQINCL</sequence>
<dbReference type="AlphaFoldDB" id="A0A518CID0"/>
<keyword evidence="3" id="KW-1185">Reference proteome</keyword>
<feature type="compositionally biased region" description="Low complexity" evidence="1">
    <location>
        <begin position="402"/>
        <end position="416"/>
    </location>
</feature>
<feature type="region of interest" description="Disordered" evidence="1">
    <location>
        <begin position="386"/>
        <end position="530"/>
    </location>
</feature>
<reference evidence="2 3" key="1">
    <citation type="submission" date="2019-02" db="EMBL/GenBank/DDBJ databases">
        <title>Deep-cultivation of Planctomycetes and their phenomic and genomic characterization uncovers novel biology.</title>
        <authorList>
            <person name="Wiegand S."/>
            <person name="Jogler M."/>
            <person name="Boedeker C."/>
            <person name="Pinto D."/>
            <person name="Vollmers J."/>
            <person name="Rivas-Marin E."/>
            <person name="Kohn T."/>
            <person name="Peeters S.H."/>
            <person name="Heuer A."/>
            <person name="Rast P."/>
            <person name="Oberbeckmann S."/>
            <person name="Bunk B."/>
            <person name="Jeske O."/>
            <person name="Meyerdierks A."/>
            <person name="Storesund J.E."/>
            <person name="Kallscheuer N."/>
            <person name="Luecker S."/>
            <person name="Lage O.M."/>
            <person name="Pohl T."/>
            <person name="Merkel B.J."/>
            <person name="Hornburger P."/>
            <person name="Mueller R.-W."/>
            <person name="Bruemmer F."/>
            <person name="Labrenz M."/>
            <person name="Spormann A.M."/>
            <person name="Op den Camp H."/>
            <person name="Overmann J."/>
            <person name="Amann R."/>
            <person name="Jetten M.S.M."/>
            <person name="Mascher T."/>
            <person name="Medema M.H."/>
            <person name="Devos D.P."/>
            <person name="Kaster A.-K."/>
            <person name="Ovreas L."/>
            <person name="Rohde M."/>
            <person name="Galperin M.Y."/>
            <person name="Jogler C."/>
        </authorList>
    </citation>
    <scope>NUCLEOTIDE SEQUENCE [LARGE SCALE GENOMIC DNA]</scope>
    <source>
        <strain evidence="2 3">Pla110</strain>
    </source>
</reference>
<protein>
    <submittedName>
        <fullName evidence="2">Uncharacterized protein</fullName>
    </submittedName>
</protein>
<evidence type="ECO:0000313" key="3">
    <source>
        <dbReference type="Proteomes" id="UP000317178"/>
    </source>
</evidence>
<dbReference type="Proteomes" id="UP000317178">
    <property type="component" value="Chromosome"/>
</dbReference>
<organism evidence="2 3">
    <name type="scientific">Polystyrenella longa</name>
    <dbReference type="NCBI Taxonomy" id="2528007"/>
    <lineage>
        <taxon>Bacteria</taxon>
        <taxon>Pseudomonadati</taxon>
        <taxon>Planctomycetota</taxon>
        <taxon>Planctomycetia</taxon>
        <taxon>Planctomycetales</taxon>
        <taxon>Planctomycetaceae</taxon>
        <taxon>Polystyrenella</taxon>
    </lineage>
</organism>
<gene>
    <name evidence="2" type="ORF">Pla110_06890</name>
</gene>
<feature type="compositionally biased region" description="Low complexity" evidence="1">
    <location>
        <begin position="493"/>
        <end position="530"/>
    </location>
</feature>
<proteinExistence type="predicted"/>
<dbReference type="RefSeq" id="WP_144993211.1">
    <property type="nucleotide sequence ID" value="NZ_CP036281.1"/>
</dbReference>
<name>A0A518CID0_9PLAN</name>
<evidence type="ECO:0000256" key="1">
    <source>
        <dbReference type="SAM" id="MobiDB-lite"/>
    </source>
</evidence>
<feature type="compositionally biased region" description="Acidic residues" evidence="1">
    <location>
        <begin position="471"/>
        <end position="492"/>
    </location>
</feature>
<dbReference type="OrthoDB" id="210892at2"/>
<dbReference type="Gene3D" id="2.60.120.560">
    <property type="entry name" value="Exo-inulinase, domain 1"/>
    <property type="match status" value="1"/>
</dbReference>
<feature type="compositionally biased region" description="Acidic residues" evidence="1">
    <location>
        <begin position="417"/>
        <end position="428"/>
    </location>
</feature>
<feature type="compositionally biased region" description="Low complexity" evidence="1">
    <location>
        <begin position="429"/>
        <end position="470"/>
    </location>
</feature>
<dbReference type="KEGG" id="plon:Pla110_06890"/>
<accession>A0A518CID0</accession>
<dbReference type="EMBL" id="CP036281">
    <property type="protein sequence ID" value="QDU78985.1"/>
    <property type="molecule type" value="Genomic_DNA"/>
</dbReference>